<dbReference type="InterPro" id="IPR006139">
    <property type="entry name" value="D-isomer_2_OHA_DH_cat_dom"/>
</dbReference>
<dbReference type="FunFam" id="3.40.50.720:FF:000203">
    <property type="entry name" value="D-3-phosphoglycerate dehydrogenase (SerA)"/>
    <property type="match status" value="1"/>
</dbReference>
<dbReference type="InterPro" id="IPR050418">
    <property type="entry name" value="D-iso_2-hydroxyacid_DH_PdxB"/>
</dbReference>
<dbReference type="EMBL" id="RXMA01000033">
    <property type="protein sequence ID" value="RTR15604.1"/>
    <property type="molecule type" value="Genomic_DNA"/>
</dbReference>
<dbReference type="GO" id="GO:0051287">
    <property type="term" value="F:NAD binding"/>
    <property type="evidence" value="ECO:0007669"/>
    <property type="project" value="InterPro"/>
</dbReference>
<evidence type="ECO:0000259" key="6">
    <source>
        <dbReference type="Pfam" id="PF02826"/>
    </source>
</evidence>
<sequence>MNIVVLDGWTLNPGDLSWSGIERHGDLIVYERTAADQIVERIGDAAVVFTNKTPLARSVFERCPALRFVCVLATGYNIVDVAAARDHGVTVCNIPTYGTASVAQYATALLLELCHHVGRHSDDARAGGWARSPDWCYWLTPSIELSGKTLGVVGFGRIGQAFARVGQALGMSVLAFDAHPDRSLESETLRCVELDRLYAESDVISLHCPLFDSNRGMINSMAIARMKRTALLLNTSRGPLIVEQDLADALNAGRIAGAALDVLCEEPPRPDNPLLTARNCIVTPHMAWSTTEARRRMMAIAEDNLVGYLAGRVVNAIS</sequence>
<dbReference type="Pfam" id="PF02826">
    <property type="entry name" value="2-Hacid_dh_C"/>
    <property type="match status" value="1"/>
</dbReference>
<comment type="similarity">
    <text evidence="1 4">Belongs to the D-isomer specific 2-hydroxyacid dehydrogenase family.</text>
</comment>
<keyword evidence="3" id="KW-0520">NAD</keyword>
<dbReference type="SUPFAM" id="SSF51735">
    <property type="entry name" value="NAD(P)-binding Rossmann-fold domains"/>
    <property type="match status" value="1"/>
</dbReference>
<evidence type="ECO:0000256" key="4">
    <source>
        <dbReference type="RuleBase" id="RU003719"/>
    </source>
</evidence>
<dbReference type="GO" id="GO:0016616">
    <property type="term" value="F:oxidoreductase activity, acting on the CH-OH group of donors, NAD or NADP as acceptor"/>
    <property type="evidence" value="ECO:0007669"/>
    <property type="project" value="InterPro"/>
</dbReference>
<dbReference type="PANTHER" id="PTHR43761:SF1">
    <property type="entry name" value="D-ISOMER SPECIFIC 2-HYDROXYACID DEHYDROGENASE CATALYTIC DOMAIN-CONTAINING PROTEIN-RELATED"/>
    <property type="match status" value="1"/>
</dbReference>
<accession>A0A3S0K7S3</accession>
<dbReference type="InterPro" id="IPR006140">
    <property type="entry name" value="D-isomer_DH_NAD-bd"/>
</dbReference>
<dbReference type="InterPro" id="IPR029752">
    <property type="entry name" value="D-isomer_DH_CS1"/>
</dbReference>
<dbReference type="InterPro" id="IPR029753">
    <property type="entry name" value="D-isomer_DH_CS"/>
</dbReference>
<organism evidence="7 8">
    <name type="scientific">Azospirillum griseum</name>
    <dbReference type="NCBI Taxonomy" id="2496639"/>
    <lineage>
        <taxon>Bacteria</taxon>
        <taxon>Pseudomonadati</taxon>
        <taxon>Pseudomonadota</taxon>
        <taxon>Alphaproteobacteria</taxon>
        <taxon>Rhodospirillales</taxon>
        <taxon>Azospirillaceae</taxon>
        <taxon>Azospirillum</taxon>
    </lineage>
</organism>
<evidence type="ECO:0000259" key="5">
    <source>
        <dbReference type="Pfam" id="PF00389"/>
    </source>
</evidence>
<dbReference type="RefSeq" id="WP_126619805.1">
    <property type="nucleotide sequence ID" value="NZ_JBHUCY010000026.1"/>
</dbReference>
<dbReference type="PROSITE" id="PS00670">
    <property type="entry name" value="D_2_HYDROXYACID_DH_2"/>
    <property type="match status" value="1"/>
</dbReference>
<feature type="domain" description="D-isomer specific 2-hydroxyacid dehydrogenase catalytic" evidence="5">
    <location>
        <begin position="23"/>
        <end position="314"/>
    </location>
</feature>
<dbReference type="Gene3D" id="3.40.50.720">
    <property type="entry name" value="NAD(P)-binding Rossmann-like Domain"/>
    <property type="match status" value="2"/>
</dbReference>
<comment type="caution">
    <text evidence="7">The sequence shown here is derived from an EMBL/GenBank/DDBJ whole genome shotgun (WGS) entry which is preliminary data.</text>
</comment>
<keyword evidence="8" id="KW-1185">Reference proteome</keyword>
<evidence type="ECO:0000313" key="8">
    <source>
        <dbReference type="Proteomes" id="UP000277007"/>
    </source>
</evidence>
<dbReference type="SUPFAM" id="SSF52283">
    <property type="entry name" value="Formate/glycerate dehydrogenase catalytic domain-like"/>
    <property type="match status" value="1"/>
</dbReference>
<feature type="domain" description="D-isomer specific 2-hydroxyacid dehydrogenase NAD-binding" evidence="6">
    <location>
        <begin position="108"/>
        <end position="287"/>
    </location>
</feature>
<keyword evidence="2 4" id="KW-0560">Oxidoreductase</keyword>
<evidence type="ECO:0000256" key="3">
    <source>
        <dbReference type="ARBA" id="ARBA00023027"/>
    </source>
</evidence>
<dbReference type="InterPro" id="IPR036291">
    <property type="entry name" value="NAD(P)-bd_dom_sf"/>
</dbReference>
<proteinExistence type="inferred from homology"/>
<evidence type="ECO:0000313" key="7">
    <source>
        <dbReference type="EMBL" id="RTR15604.1"/>
    </source>
</evidence>
<dbReference type="PROSITE" id="PS00065">
    <property type="entry name" value="D_2_HYDROXYACID_DH_1"/>
    <property type="match status" value="1"/>
</dbReference>
<dbReference type="Pfam" id="PF00389">
    <property type="entry name" value="2-Hacid_dh"/>
    <property type="match status" value="1"/>
</dbReference>
<dbReference type="PANTHER" id="PTHR43761">
    <property type="entry name" value="D-ISOMER SPECIFIC 2-HYDROXYACID DEHYDROGENASE FAMILY PROTEIN (AFU_ORTHOLOGUE AFUA_1G13630)"/>
    <property type="match status" value="1"/>
</dbReference>
<dbReference type="PROSITE" id="PS00671">
    <property type="entry name" value="D_2_HYDROXYACID_DH_3"/>
    <property type="match status" value="1"/>
</dbReference>
<reference evidence="7 8" key="1">
    <citation type="submission" date="2018-12" db="EMBL/GenBank/DDBJ databases">
        <authorList>
            <person name="Yang Y."/>
        </authorList>
    </citation>
    <scope>NUCLEOTIDE SEQUENCE [LARGE SCALE GENOMIC DNA]</scope>
    <source>
        <strain evidence="7 8">L-25-5w-1</strain>
    </source>
</reference>
<gene>
    <name evidence="7" type="ORF">EJ903_22830</name>
</gene>
<dbReference type="AlphaFoldDB" id="A0A3S0K7S3"/>
<dbReference type="OrthoDB" id="9793626at2"/>
<evidence type="ECO:0000256" key="1">
    <source>
        <dbReference type="ARBA" id="ARBA00005854"/>
    </source>
</evidence>
<protein>
    <submittedName>
        <fullName evidence="7">D-2-hydroxyacid dehydrogenase</fullName>
    </submittedName>
</protein>
<evidence type="ECO:0000256" key="2">
    <source>
        <dbReference type="ARBA" id="ARBA00023002"/>
    </source>
</evidence>
<dbReference type="CDD" id="cd12162">
    <property type="entry name" value="2-Hacid_dh_4"/>
    <property type="match status" value="1"/>
</dbReference>
<name>A0A3S0K7S3_9PROT</name>
<dbReference type="Proteomes" id="UP000277007">
    <property type="component" value="Unassembled WGS sequence"/>
</dbReference>